<organism evidence="10 12">
    <name type="scientific">Pandoraea pulmonicola</name>
    <dbReference type="NCBI Taxonomy" id="93221"/>
    <lineage>
        <taxon>Bacteria</taxon>
        <taxon>Pseudomonadati</taxon>
        <taxon>Pseudomonadota</taxon>
        <taxon>Betaproteobacteria</taxon>
        <taxon>Burkholderiales</taxon>
        <taxon>Burkholderiaceae</taxon>
        <taxon>Pandoraea</taxon>
    </lineage>
</organism>
<evidence type="ECO:0000256" key="8">
    <source>
        <dbReference type="SAM" id="SignalP"/>
    </source>
</evidence>
<reference evidence="9" key="2">
    <citation type="submission" date="2016-11" db="EMBL/GenBank/DDBJ databases">
        <title>Complete Genome Sequencing of Pandoraea pulmonicola DSM 16583.</title>
        <authorList>
            <person name="Chan K.-G."/>
        </authorList>
    </citation>
    <scope>NUCLEOTIDE SEQUENCE</scope>
    <source>
        <strain evidence="9">DSM 16583</strain>
    </source>
</reference>
<feature type="chain" id="PRO_5042513971" description="Flagellar L-ring protein" evidence="8">
    <location>
        <begin position="19"/>
        <end position="223"/>
    </location>
</feature>
<dbReference type="Proteomes" id="UP000254589">
    <property type="component" value="Unassembled WGS sequence"/>
</dbReference>
<keyword evidence="10" id="KW-0282">Flagellum</keyword>
<keyword evidence="4 7" id="KW-0472">Membrane</keyword>
<keyword evidence="5 7" id="KW-0975">Bacterial flagellum</keyword>
<dbReference type="AlphaFoldDB" id="A0AAJ4ZB41"/>
<evidence type="ECO:0000256" key="4">
    <source>
        <dbReference type="ARBA" id="ARBA00023136"/>
    </source>
</evidence>
<reference evidence="10 12" key="3">
    <citation type="submission" date="2018-06" db="EMBL/GenBank/DDBJ databases">
        <authorList>
            <consortium name="Pathogen Informatics"/>
            <person name="Doyle S."/>
        </authorList>
    </citation>
    <scope>NUCLEOTIDE SEQUENCE [LARGE SCALE GENOMIC DNA]</scope>
    <source>
        <strain evidence="10 12">NCTC13159</strain>
    </source>
</reference>
<comment type="similarity">
    <text evidence="2 7">Belongs to the FlgH family.</text>
</comment>
<dbReference type="NCBIfam" id="NF001304">
    <property type="entry name" value="PRK00249.1-4"/>
    <property type="match status" value="1"/>
</dbReference>
<dbReference type="PROSITE" id="PS51257">
    <property type="entry name" value="PROKAR_LIPOPROTEIN"/>
    <property type="match status" value="1"/>
</dbReference>
<dbReference type="InterPro" id="IPR000527">
    <property type="entry name" value="Flag_Lring"/>
</dbReference>
<protein>
    <recommendedName>
        <fullName evidence="7">Flagellar L-ring protein</fullName>
    </recommendedName>
    <alternativeName>
        <fullName evidence="7">Basal body L-ring protein</fullName>
    </alternativeName>
</protein>
<comment type="function">
    <text evidence="1 7">Assembles around the rod to form the L-ring and probably protects the motor/basal body from shearing forces during rotation.</text>
</comment>
<dbReference type="PANTHER" id="PTHR34933:SF1">
    <property type="entry name" value="FLAGELLAR L-RING PROTEIN"/>
    <property type="match status" value="1"/>
</dbReference>
<dbReference type="EMBL" id="CP010310">
    <property type="protein sequence ID" value="AJC21230.1"/>
    <property type="molecule type" value="Genomic_DNA"/>
</dbReference>
<accession>A0AAJ4ZB41</accession>
<evidence type="ECO:0000256" key="2">
    <source>
        <dbReference type="ARBA" id="ARBA00006929"/>
    </source>
</evidence>
<dbReference type="GO" id="GO:0071973">
    <property type="term" value="P:bacterial-type flagellum-dependent cell motility"/>
    <property type="evidence" value="ECO:0007669"/>
    <property type="project" value="InterPro"/>
</dbReference>
<gene>
    <name evidence="7" type="primary">flgH</name>
    <name evidence="10" type="ORF">NCTC13159_01563</name>
    <name evidence="9" type="ORF">RO07_13410</name>
</gene>
<evidence type="ECO:0000313" key="11">
    <source>
        <dbReference type="Proteomes" id="UP000035086"/>
    </source>
</evidence>
<evidence type="ECO:0000256" key="6">
    <source>
        <dbReference type="ARBA" id="ARBA00023237"/>
    </source>
</evidence>
<proteinExistence type="inferred from homology"/>
<keyword evidence="10" id="KW-0969">Cilium</keyword>
<evidence type="ECO:0000313" key="9">
    <source>
        <dbReference type="EMBL" id="AJC21230.1"/>
    </source>
</evidence>
<evidence type="ECO:0000313" key="12">
    <source>
        <dbReference type="Proteomes" id="UP000254589"/>
    </source>
</evidence>
<keyword evidence="10" id="KW-0966">Cell projection</keyword>
<evidence type="ECO:0000256" key="3">
    <source>
        <dbReference type="ARBA" id="ARBA00022729"/>
    </source>
</evidence>
<evidence type="ECO:0000256" key="1">
    <source>
        <dbReference type="ARBA" id="ARBA00002591"/>
    </source>
</evidence>
<sequence>MMRAVARLVPLVAATGLAGCIALPLDPAVPDFADDDLPPPAAVSLRGTSGGVFNAATTASLASDGRAFRPGDTLTITLDETTQASKRAGTSFKKGSDMEVAPGKVFGMNVDLDTAIGGSRSFDGSGASSQQNTLRGEITVVVHQVMPGGLLQVKGEKSLSLNQGEEILRVTGYVRQADIDTNNRVSSRRIANARIKYMGKGALSDSNQAGWLTRFFNSPWMPF</sequence>
<dbReference type="PRINTS" id="PR01008">
    <property type="entry name" value="FLGLRINGFLGH"/>
</dbReference>
<dbReference type="Proteomes" id="UP000035086">
    <property type="component" value="Chromosome"/>
</dbReference>
<feature type="signal peptide" evidence="8">
    <location>
        <begin position="1"/>
        <end position="18"/>
    </location>
</feature>
<name>A0AAJ4ZB41_PANPU</name>
<dbReference type="GO" id="GO:0003774">
    <property type="term" value="F:cytoskeletal motor activity"/>
    <property type="evidence" value="ECO:0007669"/>
    <property type="project" value="InterPro"/>
</dbReference>
<comment type="subunit">
    <text evidence="7">The basal body constitutes a major portion of the flagellar organelle and consists of four rings (L,P,S, and M) mounted on a central rod.</text>
</comment>
<dbReference type="GO" id="GO:0009427">
    <property type="term" value="C:bacterial-type flagellum basal body, distal rod, L ring"/>
    <property type="evidence" value="ECO:0007669"/>
    <property type="project" value="InterPro"/>
</dbReference>
<reference evidence="11" key="1">
    <citation type="submission" date="2014-12" db="EMBL/GenBank/DDBJ databases">
        <title>Complete Genome Sequencing of Pandoraea pulmonicola DSM 16583.</title>
        <authorList>
            <person name="Chan K.-G."/>
        </authorList>
    </citation>
    <scope>NUCLEOTIDE SEQUENCE [LARGE SCALE GENOMIC DNA]</scope>
    <source>
        <strain evidence="11">DSM 16583</strain>
    </source>
</reference>
<keyword evidence="11" id="KW-1185">Reference proteome</keyword>
<dbReference type="EMBL" id="UGSJ01000001">
    <property type="protein sequence ID" value="SUA90084.1"/>
    <property type="molecule type" value="Genomic_DNA"/>
</dbReference>
<dbReference type="HAMAP" id="MF_00415">
    <property type="entry name" value="FlgH"/>
    <property type="match status" value="1"/>
</dbReference>
<evidence type="ECO:0000313" key="10">
    <source>
        <dbReference type="EMBL" id="SUA90084.1"/>
    </source>
</evidence>
<evidence type="ECO:0000256" key="7">
    <source>
        <dbReference type="HAMAP-Rule" id="MF_00415"/>
    </source>
</evidence>
<keyword evidence="7" id="KW-0449">Lipoprotein</keyword>
<keyword evidence="6 7" id="KW-0998">Cell outer membrane</keyword>
<dbReference type="GO" id="GO:0009279">
    <property type="term" value="C:cell outer membrane"/>
    <property type="evidence" value="ECO:0007669"/>
    <property type="project" value="UniProtKB-SubCell"/>
</dbReference>
<comment type="subcellular location">
    <subcellularLocation>
        <location evidence="7">Cell outer membrane</location>
        <topology evidence="7">Lipid-anchor</topology>
    </subcellularLocation>
    <subcellularLocation>
        <location evidence="7">Bacterial flagellum basal body</location>
    </subcellularLocation>
</comment>
<dbReference type="KEGG" id="ppul:RO07_13410"/>
<evidence type="ECO:0000256" key="5">
    <source>
        <dbReference type="ARBA" id="ARBA00023143"/>
    </source>
</evidence>
<dbReference type="Pfam" id="PF02107">
    <property type="entry name" value="FlgH"/>
    <property type="match status" value="1"/>
</dbReference>
<keyword evidence="3 7" id="KW-0732">Signal</keyword>
<dbReference type="PANTHER" id="PTHR34933">
    <property type="entry name" value="FLAGELLAR L-RING PROTEIN"/>
    <property type="match status" value="1"/>
</dbReference>